<keyword evidence="2" id="KW-1185">Reference proteome</keyword>
<dbReference type="EMBL" id="JBIGIB010000003">
    <property type="protein sequence ID" value="MFG6467261.1"/>
    <property type="molecule type" value="Genomic_DNA"/>
</dbReference>
<evidence type="ECO:0000313" key="1">
    <source>
        <dbReference type="EMBL" id="MFG6467261.1"/>
    </source>
</evidence>
<name>A0ABW7GZQ4_9BURK</name>
<organism evidence="1 2">
    <name type="scientific">Pelomonas baiyunensis</name>
    <dbReference type="NCBI Taxonomy" id="3299026"/>
    <lineage>
        <taxon>Bacteria</taxon>
        <taxon>Pseudomonadati</taxon>
        <taxon>Pseudomonadota</taxon>
        <taxon>Betaproteobacteria</taxon>
        <taxon>Burkholderiales</taxon>
        <taxon>Sphaerotilaceae</taxon>
        <taxon>Roseateles</taxon>
    </lineage>
</organism>
<dbReference type="RefSeq" id="WP_394384684.1">
    <property type="nucleotide sequence ID" value="NZ_JBIGIB010000003.1"/>
</dbReference>
<evidence type="ECO:0000313" key="2">
    <source>
        <dbReference type="Proteomes" id="UP001606303"/>
    </source>
</evidence>
<evidence type="ECO:0008006" key="3">
    <source>
        <dbReference type="Google" id="ProtNLM"/>
    </source>
</evidence>
<proteinExistence type="predicted"/>
<comment type="caution">
    <text evidence="1">The sequence shown here is derived from an EMBL/GenBank/DDBJ whole genome shotgun (WGS) entry which is preliminary data.</text>
</comment>
<dbReference type="Proteomes" id="UP001606303">
    <property type="component" value="Unassembled WGS sequence"/>
</dbReference>
<accession>A0ABW7GZQ4</accession>
<gene>
    <name evidence="1" type="ORF">ACG01O_11630</name>
</gene>
<reference evidence="1 2" key="1">
    <citation type="submission" date="2024-08" db="EMBL/GenBank/DDBJ databases">
        <authorList>
            <person name="Lu H."/>
        </authorList>
    </citation>
    <scope>NUCLEOTIDE SEQUENCE [LARGE SCALE GENOMIC DNA]</scope>
    <source>
        <strain evidence="1 2">BYS87W</strain>
    </source>
</reference>
<sequence>MLTDLIVATLEEAPAILQSQGHASIWPTLEAKGIDQVKLASLRFILKGEPPEDQVVIEYMKSFEIQADGGAEGPWVDSLPEDLVGLLAAISAPDIQRLATAWANTEEAQLDRWVAADVEPLLGELSALAAGAVAQGKRLLLWVCL</sequence>
<protein>
    <recommendedName>
        <fullName evidence="3">DUF1877 family protein</fullName>
    </recommendedName>
</protein>